<proteinExistence type="predicted"/>
<gene>
    <name evidence="3" type="ORF">VP01_11584g1</name>
</gene>
<evidence type="ECO:0008006" key="5">
    <source>
        <dbReference type="Google" id="ProtNLM"/>
    </source>
</evidence>
<dbReference type="InterPro" id="IPR036875">
    <property type="entry name" value="Znf_CCHC_sf"/>
</dbReference>
<dbReference type="EMBL" id="LAVV01001759">
    <property type="protein sequence ID" value="KNZ63335.1"/>
    <property type="molecule type" value="Genomic_DNA"/>
</dbReference>
<evidence type="ECO:0000256" key="2">
    <source>
        <dbReference type="SAM" id="SignalP"/>
    </source>
</evidence>
<dbReference type="GO" id="GO:0006397">
    <property type="term" value="P:mRNA processing"/>
    <property type="evidence" value="ECO:0007669"/>
    <property type="project" value="UniProtKB-KW"/>
</dbReference>
<dbReference type="GO" id="GO:0008270">
    <property type="term" value="F:zinc ion binding"/>
    <property type="evidence" value="ECO:0007669"/>
    <property type="project" value="InterPro"/>
</dbReference>
<protein>
    <recommendedName>
        <fullName evidence="5">CCHC-type domain-containing protein</fullName>
    </recommendedName>
</protein>
<dbReference type="GO" id="GO:0003676">
    <property type="term" value="F:nucleic acid binding"/>
    <property type="evidence" value="ECO:0007669"/>
    <property type="project" value="InterPro"/>
</dbReference>
<feature type="non-terminal residue" evidence="3">
    <location>
        <position position="1"/>
    </location>
</feature>
<dbReference type="VEuPathDB" id="FungiDB:VP01_11584g1"/>
<evidence type="ECO:0000313" key="3">
    <source>
        <dbReference type="EMBL" id="KNZ63335.1"/>
    </source>
</evidence>
<organism evidence="3 4">
    <name type="scientific">Puccinia sorghi</name>
    <dbReference type="NCBI Taxonomy" id="27349"/>
    <lineage>
        <taxon>Eukaryota</taxon>
        <taxon>Fungi</taxon>
        <taxon>Dikarya</taxon>
        <taxon>Basidiomycota</taxon>
        <taxon>Pucciniomycotina</taxon>
        <taxon>Pucciniomycetes</taxon>
        <taxon>Pucciniales</taxon>
        <taxon>Pucciniaceae</taxon>
        <taxon>Puccinia</taxon>
    </lineage>
</organism>
<feature type="non-terminal residue" evidence="3">
    <location>
        <position position="99"/>
    </location>
</feature>
<keyword evidence="2" id="KW-0732">Signal</keyword>
<sequence>LRTLHLAVPWFTAGVVGLPGNPSANDVLAAINNICRGKNPPPPHVLARNNNCTYCSGTEHWRSNCPVLRRDAFLPPPQTPDRSASVYSQPPAINRIIPS</sequence>
<dbReference type="AlphaFoldDB" id="A0A0L6VT12"/>
<dbReference type="SUPFAM" id="SSF57756">
    <property type="entry name" value="Retrovirus zinc finger-like domains"/>
    <property type="match status" value="1"/>
</dbReference>
<dbReference type="OrthoDB" id="10556381at2759"/>
<keyword evidence="1" id="KW-0507">mRNA processing</keyword>
<evidence type="ECO:0000256" key="1">
    <source>
        <dbReference type="ARBA" id="ARBA00022664"/>
    </source>
</evidence>
<name>A0A0L6VT12_9BASI</name>
<comment type="caution">
    <text evidence="3">The sequence shown here is derived from an EMBL/GenBank/DDBJ whole genome shotgun (WGS) entry which is preliminary data.</text>
</comment>
<feature type="signal peptide" evidence="2">
    <location>
        <begin position="1"/>
        <end position="17"/>
    </location>
</feature>
<accession>A0A0L6VT12</accession>
<feature type="chain" id="PRO_5005568540" description="CCHC-type domain-containing protein" evidence="2">
    <location>
        <begin position="18"/>
        <end position="99"/>
    </location>
</feature>
<dbReference type="Proteomes" id="UP000037035">
    <property type="component" value="Unassembled WGS sequence"/>
</dbReference>
<keyword evidence="4" id="KW-1185">Reference proteome</keyword>
<evidence type="ECO:0000313" key="4">
    <source>
        <dbReference type="Proteomes" id="UP000037035"/>
    </source>
</evidence>
<reference evidence="3 4" key="1">
    <citation type="submission" date="2015-08" db="EMBL/GenBank/DDBJ databases">
        <title>Next Generation Sequencing and Analysis of the Genome of Puccinia sorghi L Schw, the Causal Agent of Maize Common Rust.</title>
        <authorList>
            <person name="Rochi L."/>
            <person name="Burguener G."/>
            <person name="Darino M."/>
            <person name="Turjanski A."/>
            <person name="Kreff E."/>
            <person name="Dieguez M.J."/>
            <person name="Sacco F."/>
        </authorList>
    </citation>
    <scope>NUCLEOTIDE SEQUENCE [LARGE SCALE GENOMIC DNA]</scope>
    <source>
        <strain evidence="3 4">RO10H11247</strain>
    </source>
</reference>